<sequence>MSVAGFKLTIWIPVEQVGIVIGRSGATISRIQSSSSSRLNVVPDPEASPWAPVYIKGAPDGVFMAAKLVSDLVEELDDAVAEFHLSAKGRDKLRAGGPDDGLGNLSPEARRISAELGVRMRVPPAAGKGRGDEHRPSKDGEAEPVTLEGALDRVKRALQCVIAAAGGKKLPPAPGAPAPPPPPPEQPREPPAPPPPAVERLVQVPARKLRLVARRGQQQPVYRMIARYSGAQIVKCPRQAPAPADAAPAPAPAASTADASQRRVAAIGASTVTDTSAPCPST</sequence>
<dbReference type="Pfam" id="PF00013">
    <property type="entry name" value="KH_1"/>
    <property type="match status" value="1"/>
</dbReference>
<evidence type="ECO:0000313" key="5">
    <source>
        <dbReference type="Proteomes" id="UP000002729"/>
    </source>
</evidence>
<dbReference type="KEGG" id="aaf:AURANDRAFT_63515"/>
<keyword evidence="1" id="KW-0694">RNA-binding</keyword>
<dbReference type="SMART" id="SM00322">
    <property type="entry name" value="KH"/>
    <property type="match status" value="1"/>
</dbReference>
<accession>F0Y7C5</accession>
<organism evidence="5">
    <name type="scientific">Aureococcus anophagefferens</name>
    <name type="common">Harmful bloom alga</name>
    <dbReference type="NCBI Taxonomy" id="44056"/>
    <lineage>
        <taxon>Eukaryota</taxon>
        <taxon>Sar</taxon>
        <taxon>Stramenopiles</taxon>
        <taxon>Ochrophyta</taxon>
        <taxon>Pelagophyceae</taxon>
        <taxon>Pelagomonadales</taxon>
        <taxon>Pelagomonadaceae</taxon>
        <taxon>Aureococcus</taxon>
    </lineage>
</organism>
<dbReference type="SUPFAM" id="SSF54791">
    <property type="entry name" value="Eukaryotic type KH-domain (KH-domain type I)"/>
    <property type="match status" value="1"/>
</dbReference>
<dbReference type="GeneID" id="20224371"/>
<dbReference type="Gene3D" id="3.30.1370.10">
    <property type="entry name" value="K Homology domain, type 1"/>
    <property type="match status" value="1"/>
</dbReference>
<dbReference type="InterPro" id="IPR036612">
    <property type="entry name" value="KH_dom_type_1_sf"/>
</dbReference>
<protein>
    <submittedName>
        <fullName evidence="4">Expressed protein</fullName>
    </submittedName>
</protein>
<dbReference type="GO" id="GO:0003723">
    <property type="term" value="F:RNA binding"/>
    <property type="evidence" value="ECO:0007669"/>
    <property type="project" value="UniProtKB-UniRule"/>
</dbReference>
<evidence type="ECO:0000256" key="1">
    <source>
        <dbReference type="PROSITE-ProRule" id="PRU00117"/>
    </source>
</evidence>
<dbReference type="InterPro" id="IPR004088">
    <property type="entry name" value="KH_dom_type_1"/>
</dbReference>
<feature type="compositionally biased region" description="Pro residues" evidence="2">
    <location>
        <begin position="171"/>
        <end position="197"/>
    </location>
</feature>
<feature type="region of interest" description="Disordered" evidence="2">
    <location>
        <begin position="240"/>
        <end position="262"/>
    </location>
</feature>
<feature type="compositionally biased region" description="Basic and acidic residues" evidence="2">
    <location>
        <begin position="129"/>
        <end position="141"/>
    </location>
</feature>
<dbReference type="RefSeq" id="XP_009036337.1">
    <property type="nucleotide sequence ID" value="XM_009038089.1"/>
</dbReference>
<dbReference type="AlphaFoldDB" id="F0Y7C5"/>
<feature type="domain" description="K Homology" evidence="3">
    <location>
        <begin position="4"/>
        <end position="74"/>
    </location>
</feature>
<keyword evidence="5" id="KW-1185">Reference proteome</keyword>
<dbReference type="InParanoid" id="F0Y7C5"/>
<dbReference type="InterPro" id="IPR004087">
    <property type="entry name" value="KH_dom"/>
</dbReference>
<feature type="region of interest" description="Disordered" evidence="2">
    <location>
        <begin position="120"/>
        <end position="145"/>
    </location>
</feature>
<gene>
    <name evidence="4" type="ORF">AURANDRAFT_63515</name>
</gene>
<evidence type="ECO:0000313" key="4">
    <source>
        <dbReference type="EMBL" id="EGB09230.1"/>
    </source>
</evidence>
<feature type="compositionally biased region" description="Low complexity" evidence="2">
    <location>
        <begin position="241"/>
        <end position="259"/>
    </location>
</feature>
<feature type="region of interest" description="Disordered" evidence="2">
    <location>
        <begin position="166"/>
        <end position="198"/>
    </location>
</feature>
<evidence type="ECO:0000259" key="3">
    <source>
        <dbReference type="SMART" id="SM00322"/>
    </source>
</evidence>
<proteinExistence type="predicted"/>
<reference evidence="4 5" key="1">
    <citation type="journal article" date="2011" name="Proc. Natl. Acad. Sci. U.S.A.">
        <title>Niche of harmful alga Aureococcus anophagefferens revealed through ecogenomics.</title>
        <authorList>
            <person name="Gobler C.J."/>
            <person name="Berry D.L."/>
            <person name="Dyhrman S.T."/>
            <person name="Wilhelm S.W."/>
            <person name="Salamov A."/>
            <person name="Lobanov A.V."/>
            <person name="Zhang Y."/>
            <person name="Collier J.L."/>
            <person name="Wurch L.L."/>
            <person name="Kustka A.B."/>
            <person name="Dill B.D."/>
            <person name="Shah M."/>
            <person name="VerBerkmoes N.C."/>
            <person name="Kuo A."/>
            <person name="Terry A."/>
            <person name="Pangilinan J."/>
            <person name="Lindquist E.A."/>
            <person name="Lucas S."/>
            <person name="Paulsen I.T."/>
            <person name="Hattenrath-Lehmann T.K."/>
            <person name="Talmage S.C."/>
            <person name="Walker E.A."/>
            <person name="Koch F."/>
            <person name="Burson A.M."/>
            <person name="Marcoval M.A."/>
            <person name="Tang Y.Z."/>
            <person name="Lecleir G.R."/>
            <person name="Coyne K.J."/>
            <person name="Berg G.M."/>
            <person name="Bertrand E.M."/>
            <person name="Saito M.A."/>
            <person name="Gladyshev V.N."/>
            <person name="Grigoriev I.V."/>
        </authorList>
    </citation>
    <scope>NUCLEOTIDE SEQUENCE [LARGE SCALE GENOMIC DNA]</scope>
    <source>
        <strain evidence="5">CCMP 1984</strain>
    </source>
</reference>
<name>F0Y7C5_AURAN</name>
<dbReference type="PROSITE" id="PS50084">
    <property type="entry name" value="KH_TYPE_1"/>
    <property type="match status" value="1"/>
</dbReference>
<dbReference type="OrthoDB" id="5204190at2759"/>
<evidence type="ECO:0000256" key="2">
    <source>
        <dbReference type="SAM" id="MobiDB-lite"/>
    </source>
</evidence>
<dbReference type="Proteomes" id="UP000002729">
    <property type="component" value="Unassembled WGS sequence"/>
</dbReference>
<dbReference type="EMBL" id="GL833126">
    <property type="protein sequence ID" value="EGB09230.1"/>
    <property type="molecule type" value="Genomic_DNA"/>
</dbReference>